<accession>A0AAD8ZRL4</accession>
<proteinExistence type="predicted"/>
<name>A0AAD8ZRL4_9TELE</name>
<dbReference type="AlphaFoldDB" id="A0AAD8ZRL4"/>
<dbReference type="Proteomes" id="UP001239994">
    <property type="component" value="Unassembled WGS sequence"/>
</dbReference>
<evidence type="ECO:0000313" key="2">
    <source>
        <dbReference type="EMBL" id="KAK1803829.1"/>
    </source>
</evidence>
<keyword evidence="3" id="KW-1185">Reference proteome</keyword>
<gene>
    <name evidence="2" type="ORF">P4O66_003782</name>
</gene>
<feature type="coiled-coil region" evidence="1">
    <location>
        <begin position="31"/>
        <end position="161"/>
    </location>
</feature>
<keyword evidence="1" id="KW-0175">Coiled coil</keyword>
<evidence type="ECO:0000256" key="1">
    <source>
        <dbReference type="SAM" id="Coils"/>
    </source>
</evidence>
<reference evidence="2" key="1">
    <citation type="submission" date="2023-03" db="EMBL/GenBank/DDBJ databases">
        <title>Electrophorus voltai genome.</title>
        <authorList>
            <person name="Bian C."/>
        </authorList>
    </citation>
    <scope>NUCLEOTIDE SEQUENCE</scope>
    <source>
        <strain evidence="2">CB-2022</strain>
        <tissue evidence="2">Muscle</tissue>
    </source>
</reference>
<protein>
    <submittedName>
        <fullName evidence="2">Uncharacterized protein</fullName>
    </submittedName>
</protein>
<sequence>MVLSEIERDRWRLRDRLRSSGEQLNSERETRRRLLVLLEDREGQLKQAREEAARHSLAGRALKVEVHSINIRLQELTRQSSQQAEEVRQLRANLREAMEQYHQIKQERSDWSRQLERAQEQRRAEARQQAQAIGVEYEAVVASLQQQVEEAGAALREEKEDHWRSRTALEVPRRHLGITGLSKI</sequence>
<comment type="caution">
    <text evidence="2">The sequence shown here is derived from an EMBL/GenBank/DDBJ whole genome shotgun (WGS) entry which is preliminary data.</text>
</comment>
<organism evidence="2 3">
    <name type="scientific">Electrophorus voltai</name>
    <dbReference type="NCBI Taxonomy" id="2609070"/>
    <lineage>
        <taxon>Eukaryota</taxon>
        <taxon>Metazoa</taxon>
        <taxon>Chordata</taxon>
        <taxon>Craniata</taxon>
        <taxon>Vertebrata</taxon>
        <taxon>Euteleostomi</taxon>
        <taxon>Actinopterygii</taxon>
        <taxon>Neopterygii</taxon>
        <taxon>Teleostei</taxon>
        <taxon>Ostariophysi</taxon>
        <taxon>Gymnotiformes</taxon>
        <taxon>Gymnotoidei</taxon>
        <taxon>Gymnotidae</taxon>
        <taxon>Electrophorus</taxon>
    </lineage>
</organism>
<evidence type="ECO:0000313" key="3">
    <source>
        <dbReference type="Proteomes" id="UP001239994"/>
    </source>
</evidence>
<dbReference type="EMBL" id="JAROKS010000004">
    <property type="protein sequence ID" value="KAK1803829.1"/>
    <property type="molecule type" value="Genomic_DNA"/>
</dbReference>